<accession>A0AAD8LK51</accession>
<dbReference type="Proteomes" id="UP001230268">
    <property type="component" value="Unassembled WGS sequence"/>
</dbReference>
<sequence length="385" mass="41638">MWDESINEIAEKDPNDDDVLYLKSDFVCEDDDTTADKPLDTTYVCWSKTYTSELVSLAVHPAFPAVAHVAVGSCDDTCKVINFAATDGNNGANETILGPFEETVSCCSYSPNGAYLTLGLMDGNFMVYASNKGEYECISTVNGPAEGVEWISWNKDSQHVMFGGSGHTVFIWDCQTQTASCISTTDTSTCGQFCTYSGSDIAVLGCNDGHLNIGRYENGVIGNVNDVVLGSEMVTCLDCHDKVQLAAAGLYDGRIFLVELSRFHLVASFTEHEDTVEAVQFCKGAPFVMAVSCGHDGKVITWDCDRMVKLNVAMLSESLTRMVWIACKNMVAIGSASGELYTVKNGILLRKNRPHKLAVLDLAILPCEGKEVALISASEDGTMAM</sequence>
<dbReference type="PANTHER" id="PTHR19857">
    <property type="entry name" value="MITOCHONDRIAL DIVISION PROTEIN 1-RELATED"/>
    <property type="match status" value="1"/>
</dbReference>
<evidence type="ECO:0000256" key="1">
    <source>
        <dbReference type="ARBA" id="ARBA00022574"/>
    </source>
</evidence>
<evidence type="ECO:0000313" key="4">
    <source>
        <dbReference type="Proteomes" id="UP001230268"/>
    </source>
</evidence>
<dbReference type="InterPro" id="IPR001680">
    <property type="entry name" value="WD40_rpt"/>
</dbReference>
<dbReference type="InterPro" id="IPR051179">
    <property type="entry name" value="WD_repeat_multifunction"/>
</dbReference>
<dbReference type="SMART" id="SM00320">
    <property type="entry name" value="WD40"/>
    <property type="match status" value="4"/>
</dbReference>
<dbReference type="Pfam" id="PF00400">
    <property type="entry name" value="WD40"/>
    <property type="match status" value="3"/>
</dbReference>
<dbReference type="PANTHER" id="PTHR19857:SF8">
    <property type="entry name" value="ANGIO-ASSOCIATED MIGRATORY CELL PROTEIN"/>
    <property type="match status" value="1"/>
</dbReference>
<reference evidence="3" key="1">
    <citation type="submission" date="2023-08" db="EMBL/GenBank/DDBJ databases">
        <title>Draft sequence of the Babesia gibsoni genome.</title>
        <authorList>
            <person name="Yamagishi J.Y."/>
            <person name="Xuan X.X."/>
        </authorList>
    </citation>
    <scope>NUCLEOTIDE SEQUENCE</scope>
    <source>
        <strain evidence="3">Azabu</strain>
    </source>
</reference>
<dbReference type="Gene3D" id="2.130.10.10">
    <property type="entry name" value="YVTN repeat-like/Quinoprotein amine dehydrogenase"/>
    <property type="match status" value="2"/>
</dbReference>
<organism evidence="3 4">
    <name type="scientific">Babesia gibsoni</name>
    <dbReference type="NCBI Taxonomy" id="33632"/>
    <lineage>
        <taxon>Eukaryota</taxon>
        <taxon>Sar</taxon>
        <taxon>Alveolata</taxon>
        <taxon>Apicomplexa</taxon>
        <taxon>Aconoidasida</taxon>
        <taxon>Piroplasmida</taxon>
        <taxon>Babesiidae</taxon>
        <taxon>Babesia</taxon>
    </lineage>
</organism>
<proteinExistence type="predicted"/>
<dbReference type="SUPFAM" id="SSF50978">
    <property type="entry name" value="WD40 repeat-like"/>
    <property type="match status" value="1"/>
</dbReference>
<dbReference type="InterPro" id="IPR036322">
    <property type="entry name" value="WD40_repeat_dom_sf"/>
</dbReference>
<dbReference type="EMBL" id="JAVEPI010000003">
    <property type="protein sequence ID" value="KAK1442933.1"/>
    <property type="molecule type" value="Genomic_DNA"/>
</dbReference>
<keyword evidence="1" id="KW-0853">WD repeat</keyword>
<dbReference type="InterPro" id="IPR015943">
    <property type="entry name" value="WD40/YVTN_repeat-like_dom_sf"/>
</dbReference>
<evidence type="ECO:0000313" key="3">
    <source>
        <dbReference type="EMBL" id="KAK1442933.1"/>
    </source>
</evidence>
<keyword evidence="4" id="KW-1185">Reference proteome</keyword>
<keyword evidence="2" id="KW-0677">Repeat</keyword>
<comment type="caution">
    <text evidence="3">The sequence shown here is derived from an EMBL/GenBank/DDBJ whole genome shotgun (WGS) entry which is preliminary data.</text>
</comment>
<gene>
    <name evidence="3" type="ORF">BgAZ_304510</name>
</gene>
<dbReference type="AlphaFoldDB" id="A0AAD8LK51"/>
<name>A0AAD8LK51_BABGI</name>
<evidence type="ECO:0000256" key="2">
    <source>
        <dbReference type="ARBA" id="ARBA00022737"/>
    </source>
</evidence>
<protein>
    <submittedName>
        <fullName evidence="3">Mitochondrial division protein 1-related protein</fullName>
    </submittedName>
</protein>